<dbReference type="PIRSF" id="PIRSF000615">
    <property type="entry name" value="TyrPK_CSF1-R"/>
    <property type="match status" value="1"/>
</dbReference>
<keyword evidence="5 11" id="KW-1133">Transmembrane helix</keyword>
<keyword evidence="13" id="KW-0675">Receptor</keyword>
<feature type="transmembrane region" description="Helical" evidence="11">
    <location>
        <begin position="593"/>
        <end position="613"/>
    </location>
</feature>
<keyword evidence="4 11" id="KW-0812">Transmembrane</keyword>
<feature type="compositionally biased region" description="Polar residues" evidence="10">
    <location>
        <begin position="7"/>
        <end position="29"/>
    </location>
</feature>
<dbReference type="InterPro" id="IPR011009">
    <property type="entry name" value="Kinase-like_dom_sf"/>
</dbReference>
<dbReference type="InterPro" id="IPR042495">
    <property type="entry name" value="PDGFRL"/>
</dbReference>
<feature type="region of interest" description="Disordered" evidence="10">
    <location>
        <begin position="1"/>
        <end position="29"/>
    </location>
</feature>
<evidence type="ECO:0000259" key="12">
    <source>
        <dbReference type="PROSITE" id="PS50835"/>
    </source>
</evidence>
<keyword evidence="8" id="KW-0393">Immunoglobulin domain</keyword>
<dbReference type="Pfam" id="PF25305">
    <property type="entry name" value="Ig_PDGFR_d4"/>
    <property type="match status" value="1"/>
</dbReference>
<dbReference type="CDD" id="cd00096">
    <property type="entry name" value="Ig"/>
    <property type="match status" value="1"/>
</dbReference>
<evidence type="ECO:0000256" key="10">
    <source>
        <dbReference type="SAM" id="MobiDB-lite"/>
    </source>
</evidence>
<comment type="caution">
    <text evidence="13">The sequence shown here is derived from an EMBL/GenBank/DDBJ whole genome shotgun (WGS) entry which is preliminary data.</text>
</comment>
<proteinExistence type="predicted"/>
<name>A0AA47M8J4_MERPO</name>
<organism evidence="13 14">
    <name type="scientific">Merluccius polli</name>
    <name type="common">Benguela hake</name>
    <name type="synonym">Merluccius cadenati</name>
    <dbReference type="NCBI Taxonomy" id="89951"/>
    <lineage>
        <taxon>Eukaryota</taxon>
        <taxon>Metazoa</taxon>
        <taxon>Chordata</taxon>
        <taxon>Craniata</taxon>
        <taxon>Vertebrata</taxon>
        <taxon>Euteleostomi</taxon>
        <taxon>Actinopterygii</taxon>
        <taxon>Neopterygii</taxon>
        <taxon>Teleostei</taxon>
        <taxon>Neoteleostei</taxon>
        <taxon>Acanthomorphata</taxon>
        <taxon>Zeiogadaria</taxon>
        <taxon>Gadariae</taxon>
        <taxon>Gadiformes</taxon>
        <taxon>Gadoidei</taxon>
        <taxon>Merlucciidae</taxon>
        <taxon>Merluccius</taxon>
    </lineage>
</organism>
<dbReference type="InterPro" id="IPR003599">
    <property type="entry name" value="Ig_sub"/>
</dbReference>
<dbReference type="Pfam" id="PF07714">
    <property type="entry name" value="PK_Tyr_Ser-Thr"/>
    <property type="match status" value="1"/>
</dbReference>
<dbReference type="PANTHER" id="PTHR15360">
    <property type="entry name" value="PLATELET-DERIVED GROWTH FACTOR RECEPTOR LIKE"/>
    <property type="match status" value="1"/>
</dbReference>
<comment type="subunit">
    <text evidence="2">Forms a complex composed of PDGFRL, TNK2 and GRB2.</text>
</comment>
<evidence type="ECO:0000256" key="7">
    <source>
        <dbReference type="ARBA" id="ARBA00023180"/>
    </source>
</evidence>
<evidence type="ECO:0000256" key="5">
    <source>
        <dbReference type="ARBA" id="ARBA00022989"/>
    </source>
</evidence>
<dbReference type="InterPro" id="IPR020635">
    <property type="entry name" value="Tyr_kinase_cat_dom"/>
</dbReference>
<evidence type="ECO:0000256" key="6">
    <source>
        <dbReference type="ARBA" id="ARBA00023136"/>
    </source>
</evidence>
<evidence type="ECO:0000256" key="1">
    <source>
        <dbReference type="ARBA" id="ARBA00004479"/>
    </source>
</evidence>
<dbReference type="SMART" id="SM00408">
    <property type="entry name" value="IGc2"/>
    <property type="match status" value="2"/>
</dbReference>
<evidence type="ECO:0000256" key="4">
    <source>
        <dbReference type="ARBA" id="ARBA00022692"/>
    </source>
</evidence>
<keyword evidence="14" id="KW-1185">Reference proteome</keyword>
<dbReference type="SMART" id="SM00219">
    <property type="entry name" value="TyrKc"/>
    <property type="match status" value="1"/>
</dbReference>
<dbReference type="InterPro" id="IPR036179">
    <property type="entry name" value="Ig-like_dom_sf"/>
</dbReference>
<dbReference type="Gene3D" id="1.10.510.10">
    <property type="entry name" value="Transferase(Phosphotransferase) domain 1"/>
    <property type="match status" value="1"/>
</dbReference>
<dbReference type="SUPFAM" id="SSF56112">
    <property type="entry name" value="Protein kinase-like (PK-like)"/>
    <property type="match status" value="1"/>
</dbReference>
<evidence type="ECO:0000256" key="9">
    <source>
        <dbReference type="ARBA" id="ARBA00051243"/>
    </source>
</evidence>
<evidence type="ECO:0000256" key="8">
    <source>
        <dbReference type="ARBA" id="ARBA00023319"/>
    </source>
</evidence>
<keyword evidence="6 11" id="KW-0472">Membrane</keyword>
<feature type="domain" description="Ig-like" evidence="12">
    <location>
        <begin position="275"/>
        <end position="374"/>
    </location>
</feature>
<gene>
    <name evidence="13" type="primary">kita</name>
    <name evidence="13" type="ORF">N1851_028550</name>
</gene>
<evidence type="ECO:0000256" key="3">
    <source>
        <dbReference type="ARBA" id="ARBA00019671"/>
    </source>
</evidence>
<comment type="catalytic activity">
    <reaction evidence="9">
        <text>L-tyrosyl-[protein] + ATP = O-phospho-L-tyrosyl-[protein] + ADP + H(+)</text>
        <dbReference type="Rhea" id="RHEA:10596"/>
        <dbReference type="Rhea" id="RHEA-COMP:10136"/>
        <dbReference type="Rhea" id="RHEA-COMP:20101"/>
        <dbReference type="ChEBI" id="CHEBI:15378"/>
        <dbReference type="ChEBI" id="CHEBI:30616"/>
        <dbReference type="ChEBI" id="CHEBI:46858"/>
        <dbReference type="ChEBI" id="CHEBI:61978"/>
        <dbReference type="ChEBI" id="CHEBI:456216"/>
        <dbReference type="EC" id="2.7.10.1"/>
    </reaction>
</comment>
<comment type="subcellular location">
    <subcellularLocation>
        <location evidence="1">Membrane</location>
        <topology evidence="1">Single-pass type I membrane protein</topology>
    </subcellularLocation>
</comment>
<accession>A0AA47M8J4</accession>
<keyword evidence="7" id="KW-0325">Glycoprotein</keyword>
<dbReference type="GO" id="GO:0016020">
    <property type="term" value="C:membrane"/>
    <property type="evidence" value="ECO:0007669"/>
    <property type="project" value="UniProtKB-SubCell"/>
</dbReference>
<dbReference type="InterPro" id="IPR007110">
    <property type="entry name" value="Ig-like_dom"/>
</dbReference>
<dbReference type="GO" id="GO:0004714">
    <property type="term" value="F:transmembrane receptor protein tyrosine kinase activity"/>
    <property type="evidence" value="ECO:0007669"/>
    <property type="project" value="UniProtKB-EC"/>
</dbReference>
<dbReference type="InterPro" id="IPR013151">
    <property type="entry name" value="Immunoglobulin_dom"/>
</dbReference>
<dbReference type="Pfam" id="PF00047">
    <property type="entry name" value="ig"/>
    <property type="match status" value="1"/>
</dbReference>
<evidence type="ECO:0000256" key="11">
    <source>
        <dbReference type="SAM" id="Phobius"/>
    </source>
</evidence>
<dbReference type="PANTHER" id="PTHR15360:SF2">
    <property type="entry name" value="PLATELET-DERIVED GROWTH FACTOR RECEPTOR-LIKE PROTEIN"/>
    <property type="match status" value="1"/>
</dbReference>
<dbReference type="Gene3D" id="2.60.40.10">
    <property type="entry name" value="Immunoglobulins"/>
    <property type="match status" value="5"/>
</dbReference>
<dbReference type="InterPro" id="IPR001245">
    <property type="entry name" value="Ser-Thr/Tyr_kinase_cat_dom"/>
</dbReference>
<dbReference type="InterPro" id="IPR003598">
    <property type="entry name" value="Ig_sub2"/>
</dbReference>
<reference evidence="13" key="1">
    <citation type="journal article" date="2023" name="Front. Mar. Sci.">
        <title>A new Merluccius polli reference genome to investigate the effects of global change in West African waters.</title>
        <authorList>
            <person name="Mateo J.L."/>
            <person name="Blanco-Fernandez C."/>
            <person name="Garcia-Vazquez E."/>
            <person name="Machado-Schiaffino G."/>
        </authorList>
    </citation>
    <scope>NUCLEOTIDE SEQUENCE</scope>
    <source>
        <strain evidence="13">C29</strain>
        <tissue evidence="13">Fin</tissue>
    </source>
</reference>
<evidence type="ECO:0000256" key="2">
    <source>
        <dbReference type="ARBA" id="ARBA00011360"/>
    </source>
</evidence>
<dbReference type="AlphaFoldDB" id="A0AA47M8J4"/>
<sequence>MGIDGGQRTQPFRSTAVPQHSRSAAQPFRSTAVPQRLPSLVEIRIQLGFFVVVLAFTLIWNEKMALLTVGATSVGSCTTMYVKYIVCPRPVISPAGPHMVVPKRGRLELRCHDDSDTSGGAWSGVRWQRERARRLEGEVEEGGAAYVRVAVAQAYHMGRYVCVNNSTLERSSIYVYVRDPQSVFQRTMVNGILVRAGENCTIPCLVTDPAVTLLTLDTCDGQPLPSGLHYHSNPQRGIVIRKVREEYEGCYVCVGRLDGAKVKSGDYTVDVRLVPEVAPVLLLSHRENLILKLGEPFDLTCSSSNVNPDFNLKWDFPASAKPVEAHTSHILPGSRGYKRSTSLWITAVNQSDSGTFRCHAHNEKGSASTAVKLDIRDRGFITMAGSPGPSEVDVKEGESLSLRVEFECYPAPNNLSWAYNNKLLRNTTEHVITVHCSRYRCLTELKLVRVHGTEGGIYTFLANHEDASINQSFTVKVNSKPVIISQVGPLHGQVRCVAAGYPPPKISWYFCELPHTRCSHLPNASQWEAHEVAMVTELHSAFGKSEVESRLNVSRERAQYHTLECVASSEQEEAYTLFSISERTVPHELFRPLLTGMLATGVVLSLILAVLLYNREVIGTDYMPMRPSEKERPSESDDIDELSLDAEDLLSFSYQVAKGMDPYPGMQVGSAFYRMIQEGHRMNMPEFAPTEMYDMMLSCWNDDPLKRPSFQKLVERSELLLSENTKNIYLRLSNAAISHGPQRLPSRRLSSVCSTTASTQPLLLSTTDVFLD</sequence>
<evidence type="ECO:0000313" key="13">
    <source>
        <dbReference type="EMBL" id="KAK0135600.1"/>
    </source>
</evidence>
<dbReference type="Proteomes" id="UP001174136">
    <property type="component" value="Unassembled WGS sequence"/>
</dbReference>
<evidence type="ECO:0000313" key="14">
    <source>
        <dbReference type="Proteomes" id="UP001174136"/>
    </source>
</evidence>
<dbReference type="SUPFAM" id="SSF48726">
    <property type="entry name" value="Immunoglobulin"/>
    <property type="match status" value="3"/>
</dbReference>
<dbReference type="InterPro" id="IPR013783">
    <property type="entry name" value="Ig-like_fold"/>
</dbReference>
<dbReference type="PROSITE" id="PS50835">
    <property type="entry name" value="IG_LIKE"/>
    <property type="match status" value="1"/>
</dbReference>
<protein>
    <recommendedName>
        <fullName evidence="3">Platelet-derived growth factor receptor-like protein</fullName>
    </recommendedName>
</protein>
<dbReference type="EMBL" id="JAOPHQ010005416">
    <property type="protein sequence ID" value="KAK0135600.1"/>
    <property type="molecule type" value="Genomic_DNA"/>
</dbReference>
<dbReference type="SMART" id="SM00409">
    <property type="entry name" value="IG"/>
    <property type="match status" value="4"/>
</dbReference>